<protein>
    <submittedName>
        <fullName evidence="1">Uncharacterized protein</fullName>
    </submittedName>
</protein>
<dbReference type="Proteomes" id="UP000299102">
    <property type="component" value="Unassembled WGS sequence"/>
</dbReference>
<evidence type="ECO:0000313" key="1">
    <source>
        <dbReference type="EMBL" id="GBP45964.1"/>
    </source>
</evidence>
<sequence length="156" mass="16785">MDLPLNSGINSSQIENNDTNLLSPAHADKGGYMRVPGATCERSSDKNIRQTLSRRNKSSSDASLTVTCHGEALQPACVRACACDKKLKAGRAYRNSTCLDRRQLTRLPSVPATQVGLGAPARAAFCPRLKASGCKTESGAAMRVPRINSEFGFMER</sequence>
<accession>A0A4C1W714</accession>
<evidence type="ECO:0000313" key="2">
    <source>
        <dbReference type="Proteomes" id="UP000299102"/>
    </source>
</evidence>
<name>A0A4C1W714_EUMVA</name>
<reference evidence="1 2" key="1">
    <citation type="journal article" date="2019" name="Commun. Biol.">
        <title>The bagworm genome reveals a unique fibroin gene that provides high tensile strength.</title>
        <authorList>
            <person name="Kono N."/>
            <person name="Nakamura H."/>
            <person name="Ohtoshi R."/>
            <person name="Tomita M."/>
            <person name="Numata K."/>
            <person name="Arakawa K."/>
        </authorList>
    </citation>
    <scope>NUCLEOTIDE SEQUENCE [LARGE SCALE GENOMIC DNA]</scope>
</reference>
<dbReference type="AlphaFoldDB" id="A0A4C1W714"/>
<organism evidence="1 2">
    <name type="scientific">Eumeta variegata</name>
    <name type="common">Bagworm moth</name>
    <name type="synonym">Eumeta japonica</name>
    <dbReference type="NCBI Taxonomy" id="151549"/>
    <lineage>
        <taxon>Eukaryota</taxon>
        <taxon>Metazoa</taxon>
        <taxon>Ecdysozoa</taxon>
        <taxon>Arthropoda</taxon>
        <taxon>Hexapoda</taxon>
        <taxon>Insecta</taxon>
        <taxon>Pterygota</taxon>
        <taxon>Neoptera</taxon>
        <taxon>Endopterygota</taxon>
        <taxon>Lepidoptera</taxon>
        <taxon>Glossata</taxon>
        <taxon>Ditrysia</taxon>
        <taxon>Tineoidea</taxon>
        <taxon>Psychidae</taxon>
        <taxon>Oiketicinae</taxon>
        <taxon>Eumeta</taxon>
    </lineage>
</organism>
<gene>
    <name evidence="1" type="ORF">EVAR_24157_1</name>
</gene>
<dbReference type="EMBL" id="BGZK01000475">
    <property type="protein sequence ID" value="GBP45964.1"/>
    <property type="molecule type" value="Genomic_DNA"/>
</dbReference>
<comment type="caution">
    <text evidence="1">The sequence shown here is derived from an EMBL/GenBank/DDBJ whole genome shotgun (WGS) entry which is preliminary data.</text>
</comment>
<proteinExistence type="predicted"/>
<keyword evidence="2" id="KW-1185">Reference proteome</keyword>